<dbReference type="GeneID" id="9667636"/>
<dbReference type="Gene3D" id="3.40.50.300">
    <property type="entry name" value="P-loop containing nucleotide triphosphate hydrolases"/>
    <property type="match status" value="1"/>
</dbReference>
<keyword evidence="6" id="KW-1185">Reference proteome</keyword>
<dbReference type="SUPFAM" id="SSF48403">
    <property type="entry name" value="Ankyrin repeat"/>
    <property type="match status" value="1"/>
</dbReference>
<evidence type="ECO:0000313" key="6">
    <source>
        <dbReference type="Proteomes" id="UP000005206"/>
    </source>
</evidence>
<dbReference type="Pfam" id="PF24809">
    <property type="entry name" value="DUF7708"/>
    <property type="match status" value="1"/>
</dbReference>
<dbReference type="PROSITE" id="PS50297">
    <property type="entry name" value="ANK_REP_REGION"/>
    <property type="match status" value="1"/>
</dbReference>
<dbReference type="InterPro" id="IPR007111">
    <property type="entry name" value="NACHT_NTPase"/>
</dbReference>
<dbReference type="InterPro" id="IPR056125">
    <property type="entry name" value="DUF7708"/>
</dbReference>
<gene>
    <name evidence="5" type="ORF">NECHADRAFT_47446</name>
</gene>
<dbReference type="PROSITE" id="PS50088">
    <property type="entry name" value="ANK_REPEAT"/>
    <property type="match status" value="1"/>
</dbReference>
<feature type="domain" description="NACHT" evidence="4">
    <location>
        <begin position="283"/>
        <end position="436"/>
    </location>
</feature>
<dbReference type="InterPro" id="IPR036770">
    <property type="entry name" value="Ankyrin_rpt-contain_sf"/>
</dbReference>
<dbReference type="Proteomes" id="UP000005206">
    <property type="component" value="Chromosome 8"/>
</dbReference>
<feature type="repeat" description="ANK" evidence="2">
    <location>
        <begin position="898"/>
        <end position="930"/>
    </location>
</feature>
<protein>
    <recommendedName>
        <fullName evidence="4">NACHT domain-containing protein</fullName>
    </recommendedName>
</protein>
<dbReference type="KEGG" id="nhe:NECHADRAFT_47446"/>
<evidence type="ECO:0000313" key="5">
    <source>
        <dbReference type="EMBL" id="EEU42654.1"/>
    </source>
</evidence>
<dbReference type="AlphaFoldDB" id="C7YZR6"/>
<reference evidence="5 6" key="1">
    <citation type="journal article" date="2009" name="PLoS Genet.">
        <title>The genome of Nectria haematococca: contribution of supernumerary chromosomes to gene expansion.</title>
        <authorList>
            <person name="Coleman J.J."/>
            <person name="Rounsley S.D."/>
            <person name="Rodriguez-Carres M."/>
            <person name="Kuo A."/>
            <person name="Wasmann C.C."/>
            <person name="Grimwood J."/>
            <person name="Schmutz J."/>
            <person name="Taga M."/>
            <person name="White G.J."/>
            <person name="Zhou S."/>
            <person name="Schwartz D.C."/>
            <person name="Freitag M."/>
            <person name="Ma L.J."/>
            <person name="Danchin E.G."/>
            <person name="Henrissat B."/>
            <person name="Coutinho P.M."/>
            <person name="Nelson D.R."/>
            <person name="Straney D."/>
            <person name="Napoli C.A."/>
            <person name="Barker B.M."/>
            <person name="Gribskov M."/>
            <person name="Rep M."/>
            <person name="Kroken S."/>
            <person name="Molnar I."/>
            <person name="Rensing C."/>
            <person name="Kennell J.C."/>
            <person name="Zamora J."/>
            <person name="Farman M.L."/>
            <person name="Selker E.U."/>
            <person name="Salamov A."/>
            <person name="Shapiro H."/>
            <person name="Pangilinan J."/>
            <person name="Lindquist E."/>
            <person name="Lamers C."/>
            <person name="Grigoriev I.V."/>
            <person name="Geiser D.M."/>
            <person name="Covert S.F."/>
            <person name="Temporini E."/>
            <person name="Vanetten H.D."/>
        </authorList>
    </citation>
    <scope>NUCLEOTIDE SEQUENCE [LARGE SCALE GENOMIC DNA]</scope>
    <source>
        <strain evidence="6">ATCC MYA-4622 / CBS 123669 / FGSC 9596 / NRRL 45880 / 77-13-4</strain>
    </source>
</reference>
<dbReference type="InParanoid" id="C7YZR6"/>
<dbReference type="PROSITE" id="PS50837">
    <property type="entry name" value="NACHT"/>
    <property type="match status" value="1"/>
</dbReference>
<dbReference type="Pfam" id="PF12796">
    <property type="entry name" value="Ank_2"/>
    <property type="match status" value="1"/>
</dbReference>
<evidence type="ECO:0000256" key="3">
    <source>
        <dbReference type="SAM" id="Coils"/>
    </source>
</evidence>
<name>C7YZR6_FUSV7</name>
<dbReference type="Pfam" id="PF24883">
    <property type="entry name" value="NPHP3_N"/>
    <property type="match status" value="1"/>
</dbReference>
<dbReference type="HOGENOM" id="CLU_002406_2_0_1"/>
<dbReference type="SUPFAM" id="SSF52540">
    <property type="entry name" value="P-loop containing nucleoside triphosphate hydrolases"/>
    <property type="match status" value="1"/>
</dbReference>
<dbReference type="InterPro" id="IPR056884">
    <property type="entry name" value="NPHP3-like_N"/>
</dbReference>
<dbReference type="RefSeq" id="XP_003048367.1">
    <property type="nucleotide sequence ID" value="XM_003048321.1"/>
</dbReference>
<proteinExistence type="predicted"/>
<dbReference type="PANTHER" id="PTHR10039:SF14">
    <property type="entry name" value="NACHT DOMAIN-CONTAINING PROTEIN"/>
    <property type="match status" value="1"/>
</dbReference>
<feature type="coiled-coil region" evidence="3">
    <location>
        <begin position="203"/>
        <end position="239"/>
    </location>
</feature>
<evidence type="ECO:0000259" key="4">
    <source>
        <dbReference type="PROSITE" id="PS50837"/>
    </source>
</evidence>
<evidence type="ECO:0000256" key="2">
    <source>
        <dbReference type="PROSITE-ProRule" id="PRU00023"/>
    </source>
</evidence>
<evidence type="ECO:0000256" key="1">
    <source>
        <dbReference type="ARBA" id="ARBA00022737"/>
    </source>
</evidence>
<dbReference type="eggNOG" id="KOG4369">
    <property type="taxonomic scope" value="Eukaryota"/>
</dbReference>
<organism evidence="5 6">
    <name type="scientific">Fusarium vanettenii (strain ATCC MYA-4622 / CBS 123669 / FGSC 9596 / NRRL 45880 / 77-13-4)</name>
    <name type="common">Fusarium solani subsp. pisi</name>
    <dbReference type="NCBI Taxonomy" id="660122"/>
    <lineage>
        <taxon>Eukaryota</taxon>
        <taxon>Fungi</taxon>
        <taxon>Dikarya</taxon>
        <taxon>Ascomycota</taxon>
        <taxon>Pezizomycotina</taxon>
        <taxon>Sordariomycetes</taxon>
        <taxon>Hypocreomycetidae</taxon>
        <taxon>Hypocreales</taxon>
        <taxon>Nectriaceae</taxon>
        <taxon>Fusarium</taxon>
        <taxon>Fusarium solani species complex</taxon>
        <taxon>Fusarium vanettenii</taxon>
    </lineage>
</organism>
<sequence>MAGPDPESFSRALTRFKATIDPSLQQEFSACTLRDVHRTIQDIQDKDAREGPLRAMGRLQAFVEAMEQLGSVIEVFLNASELVCFIWKIGCLLCVYITKSFFSIFDKLLDAYSRIGDAIPGLLHYKDTFERHPPLAKVLEDYYSDVLNFHSEAIAVFRRPRWKTLFTVTWKTFETKFGPIMQSLARKREMLESEKGSATLHAIQNLREDIANVQREQNAQATMNDRENRRRRMREIQEKLQSPNYQLDQEMSAERRNGSTSGLWIFDDPTFQAWLHGGSSSSKILYINGMPGAGKTILMSTVIERLLHERVAPNGQSFVGYFYFKHRQNETHNAMLRAVLEQLLSQNPALSDHLFDEVSLLEGVNLRTTAQLEKLVETAIESYTNLYLVLDGLDECANEEIKNILNWSLSLIDDKLRNSGSDLRIILSGQRDGVLDAKLVQQPSISLETSAHNEDIRRYCELRCKEIAATFFKSSPDGEEAQNIKERIFSLVTNEAKVVLENLLGQTRLSGLKREIQADTFPRGIEKAYQRVFARVIDQAPKAKREDAIKLLGLVIHARRILHWREIQAFFCIDSTSGNVDYDDRLLRTGKDVCGALVDVHRCSRDSTGSEDLVRIVHESARMYLLEEHATLFFPEAVNVSTFCLRYLTSDPFKIGIDSKDISSWAIKGYYALQDYSVQFWYDHSQMCLQAYDTLDPTQRDQVTAALARFLESYAQLSEMDWRHGENTVAKLMEAFKGLPEHARDRNECFNIEYRTTMIRQQIEHLQQDASSTEARESFEFLHGPLTTLKCSKPWCDLFKGGLENLKECQRHINRHELPFICNEDGCHTSGIGFDSQTSLDIHRKQWHSNNSKSIQFPKRRQKSYRNIRDAAKSGDIEAVTAFLNAGEPANSVPGGNYLFTPLYLAARHGHVQVCKLLLDRGADVNYELRRETGTALHASVRKSQLETTRLLLAQNDIQLNGIDLELSTAFDLACRQSDDRICRLFLESGKLHDRLLNRDHTNVLRMACSKGDVSSVKYFLEHGFNKIADRSLIESMIHAQTPPSDASMARIIELLLATGNIELESRDILNALKMNLASVARSMLYSSKPGFTRVELEECRRQATERGYTDILPMVSG</sequence>
<dbReference type="SMART" id="SM00248">
    <property type="entry name" value="ANK"/>
    <property type="match status" value="4"/>
</dbReference>
<dbReference type="EMBL" id="GG698904">
    <property type="protein sequence ID" value="EEU42654.1"/>
    <property type="molecule type" value="Genomic_DNA"/>
</dbReference>
<keyword evidence="1" id="KW-0677">Repeat</keyword>
<dbReference type="Gene3D" id="1.25.40.20">
    <property type="entry name" value="Ankyrin repeat-containing domain"/>
    <property type="match status" value="1"/>
</dbReference>
<keyword evidence="3" id="KW-0175">Coiled coil</keyword>
<keyword evidence="2" id="KW-0040">ANK repeat</keyword>
<dbReference type="PANTHER" id="PTHR10039">
    <property type="entry name" value="AMELOGENIN"/>
    <property type="match status" value="1"/>
</dbReference>
<dbReference type="OrthoDB" id="21416at2759"/>
<dbReference type="InterPro" id="IPR027417">
    <property type="entry name" value="P-loop_NTPase"/>
</dbReference>
<dbReference type="OMA" id="YKCSKPW"/>
<accession>C7YZR6</accession>
<dbReference type="InterPro" id="IPR002110">
    <property type="entry name" value="Ankyrin_rpt"/>
</dbReference>
<dbReference type="VEuPathDB" id="FungiDB:NECHADRAFT_47446"/>